<dbReference type="Proteomes" id="UP000198406">
    <property type="component" value="Unassembled WGS sequence"/>
</dbReference>
<name>A0A1Z5JNR9_FISSO</name>
<protein>
    <submittedName>
        <fullName evidence="2">Uncharacterized protein</fullName>
    </submittedName>
</protein>
<feature type="region of interest" description="Disordered" evidence="1">
    <location>
        <begin position="166"/>
        <end position="220"/>
    </location>
</feature>
<keyword evidence="3" id="KW-1185">Reference proteome</keyword>
<accession>A0A1Z5JNR9</accession>
<sequence length="280" mass="31238">MSSPPKTIINHYRRKNHNKSKVNMSRGRPRQPVSEDKLIRKRLAAKLRQRRCRERKKGIVKMETNSKNVSHTIADDSVTKNNHSVPPSPPCKLKIVHVPVPTYFGLPPYQSHPMYMPHPISAPGSHHPHHRPLDPRAHPGYAVHAPYYHPIYPMMPYPNRSTVRSGPYTAATTSAQSDNIPRTVSRSSSDASTDDSVITSDMRLSKHEPKKQKKSLASEEKTAVDAILSLKSNSSDDESSDETISTIDEGLSLASNSMEEHSTIIQCVDNAQSVFRAVSV</sequence>
<comment type="caution">
    <text evidence="2">The sequence shown here is derived from an EMBL/GenBank/DDBJ whole genome shotgun (WGS) entry which is preliminary data.</text>
</comment>
<feature type="compositionally biased region" description="Basic residues" evidence="1">
    <location>
        <begin position="11"/>
        <end position="20"/>
    </location>
</feature>
<evidence type="ECO:0000313" key="2">
    <source>
        <dbReference type="EMBL" id="GAX15657.1"/>
    </source>
</evidence>
<feature type="compositionally biased region" description="Low complexity" evidence="1">
    <location>
        <begin position="182"/>
        <end position="201"/>
    </location>
</feature>
<evidence type="ECO:0000313" key="3">
    <source>
        <dbReference type="Proteomes" id="UP000198406"/>
    </source>
</evidence>
<feature type="compositionally biased region" description="Polar residues" evidence="1">
    <location>
        <begin position="166"/>
        <end position="180"/>
    </location>
</feature>
<dbReference type="EMBL" id="BDSP01000095">
    <property type="protein sequence ID" value="GAX15657.1"/>
    <property type="molecule type" value="Genomic_DNA"/>
</dbReference>
<dbReference type="InParanoid" id="A0A1Z5JNR9"/>
<gene>
    <name evidence="2" type="ORF">FisN_3Hh130</name>
</gene>
<feature type="region of interest" description="Disordered" evidence="1">
    <location>
        <begin position="1"/>
        <end position="35"/>
    </location>
</feature>
<dbReference type="AlphaFoldDB" id="A0A1Z5JNR9"/>
<reference evidence="2 3" key="1">
    <citation type="journal article" date="2015" name="Plant Cell">
        <title>Oil accumulation by the oleaginous diatom Fistulifera solaris as revealed by the genome and transcriptome.</title>
        <authorList>
            <person name="Tanaka T."/>
            <person name="Maeda Y."/>
            <person name="Veluchamy A."/>
            <person name="Tanaka M."/>
            <person name="Abida H."/>
            <person name="Marechal E."/>
            <person name="Bowler C."/>
            <person name="Muto M."/>
            <person name="Sunaga Y."/>
            <person name="Tanaka M."/>
            <person name="Yoshino T."/>
            <person name="Taniguchi T."/>
            <person name="Fukuda Y."/>
            <person name="Nemoto M."/>
            <person name="Matsumoto M."/>
            <person name="Wong P.S."/>
            <person name="Aburatani S."/>
            <person name="Fujibuchi W."/>
        </authorList>
    </citation>
    <scope>NUCLEOTIDE SEQUENCE [LARGE SCALE GENOMIC DNA]</scope>
    <source>
        <strain evidence="2 3">JPCC DA0580</strain>
    </source>
</reference>
<evidence type="ECO:0000256" key="1">
    <source>
        <dbReference type="SAM" id="MobiDB-lite"/>
    </source>
</evidence>
<organism evidence="2 3">
    <name type="scientific">Fistulifera solaris</name>
    <name type="common">Oleaginous diatom</name>
    <dbReference type="NCBI Taxonomy" id="1519565"/>
    <lineage>
        <taxon>Eukaryota</taxon>
        <taxon>Sar</taxon>
        <taxon>Stramenopiles</taxon>
        <taxon>Ochrophyta</taxon>
        <taxon>Bacillariophyta</taxon>
        <taxon>Bacillariophyceae</taxon>
        <taxon>Bacillariophycidae</taxon>
        <taxon>Naviculales</taxon>
        <taxon>Naviculaceae</taxon>
        <taxon>Fistulifera</taxon>
    </lineage>
</organism>
<proteinExistence type="predicted"/>